<feature type="chain" id="PRO_5016893208" evidence="1">
    <location>
        <begin position="28"/>
        <end position="515"/>
    </location>
</feature>
<dbReference type="RefSeq" id="WP_114033154.1">
    <property type="nucleotide sequence ID" value="NZ_QOIL01000027.1"/>
</dbReference>
<keyword evidence="4" id="KW-1185">Reference proteome</keyword>
<evidence type="ECO:0000259" key="2">
    <source>
        <dbReference type="Pfam" id="PF00496"/>
    </source>
</evidence>
<dbReference type="AlphaFoldDB" id="A0A367EZ18"/>
<dbReference type="GO" id="GO:1904680">
    <property type="term" value="F:peptide transmembrane transporter activity"/>
    <property type="evidence" value="ECO:0007669"/>
    <property type="project" value="TreeGrafter"/>
</dbReference>
<dbReference type="InterPro" id="IPR000914">
    <property type="entry name" value="SBP_5_dom"/>
</dbReference>
<dbReference type="GO" id="GO:0042597">
    <property type="term" value="C:periplasmic space"/>
    <property type="evidence" value="ECO:0007669"/>
    <property type="project" value="UniProtKB-ARBA"/>
</dbReference>
<evidence type="ECO:0000313" key="4">
    <source>
        <dbReference type="Proteomes" id="UP000253094"/>
    </source>
</evidence>
<proteinExistence type="predicted"/>
<dbReference type="InterPro" id="IPR039424">
    <property type="entry name" value="SBP_5"/>
</dbReference>
<dbReference type="PANTHER" id="PTHR30290">
    <property type="entry name" value="PERIPLASMIC BINDING COMPONENT OF ABC TRANSPORTER"/>
    <property type="match status" value="1"/>
</dbReference>
<dbReference type="Pfam" id="PF00496">
    <property type="entry name" value="SBP_bac_5"/>
    <property type="match status" value="1"/>
</dbReference>
<dbReference type="SUPFAM" id="SSF53850">
    <property type="entry name" value="Periplasmic binding protein-like II"/>
    <property type="match status" value="1"/>
</dbReference>
<gene>
    <name evidence="3" type="ORF">DQ384_34915</name>
</gene>
<name>A0A367EZ18_9ACTN</name>
<dbReference type="PIRSF" id="PIRSF002741">
    <property type="entry name" value="MppA"/>
    <property type="match status" value="1"/>
</dbReference>
<comment type="caution">
    <text evidence="3">The sequence shown here is derived from an EMBL/GenBank/DDBJ whole genome shotgun (WGS) entry which is preliminary data.</text>
</comment>
<accession>A0A367EZ18</accession>
<dbReference type="GO" id="GO:0043190">
    <property type="term" value="C:ATP-binding cassette (ABC) transporter complex"/>
    <property type="evidence" value="ECO:0007669"/>
    <property type="project" value="InterPro"/>
</dbReference>
<dbReference type="Gene3D" id="3.10.105.10">
    <property type="entry name" value="Dipeptide-binding Protein, Domain 3"/>
    <property type="match status" value="1"/>
</dbReference>
<keyword evidence="1" id="KW-0732">Signal</keyword>
<dbReference type="PROSITE" id="PS51318">
    <property type="entry name" value="TAT"/>
    <property type="match status" value="1"/>
</dbReference>
<dbReference type="OrthoDB" id="9046151at2"/>
<dbReference type="Gene3D" id="3.90.76.10">
    <property type="entry name" value="Dipeptide-binding Protein, Domain 1"/>
    <property type="match status" value="1"/>
</dbReference>
<dbReference type="CDD" id="cd00995">
    <property type="entry name" value="PBP2_NikA_DppA_OppA_like"/>
    <property type="match status" value="1"/>
</dbReference>
<feature type="domain" description="Solute-binding protein family 5" evidence="2">
    <location>
        <begin position="77"/>
        <end position="438"/>
    </location>
</feature>
<protein>
    <submittedName>
        <fullName evidence="3">ABC transporter substrate-binding protein</fullName>
    </submittedName>
</protein>
<dbReference type="GO" id="GO:0015833">
    <property type="term" value="P:peptide transport"/>
    <property type="evidence" value="ECO:0007669"/>
    <property type="project" value="TreeGrafter"/>
</dbReference>
<reference evidence="3 4" key="1">
    <citation type="submission" date="2018-06" db="EMBL/GenBank/DDBJ databases">
        <title>Sphaerisporangium craniellae sp. nov., isolated from a marine sponge in the South China Sea.</title>
        <authorList>
            <person name="Li L."/>
        </authorList>
    </citation>
    <scope>NUCLEOTIDE SEQUENCE [LARGE SCALE GENOMIC DNA]</scope>
    <source>
        <strain evidence="3 4">CCTCC AA 208026</strain>
    </source>
</reference>
<organism evidence="3 4">
    <name type="scientific">Sphaerisporangium album</name>
    <dbReference type="NCBI Taxonomy" id="509200"/>
    <lineage>
        <taxon>Bacteria</taxon>
        <taxon>Bacillati</taxon>
        <taxon>Actinomycetota</taxon>
        <taxon>Actinomycetes</taxon>
        <taxon>Streptosporangiales</taxon>
        <taxon>Streptosporangiaceae</taxon>
        <taxon>Sphaerisporangium</taxon>
    </lineage>
</organism>
<feature type="signal peptide" evidence="1">
    <location>
        <begin position="1"/>
        <end position="27"/>
    </location>
</feature>
<sequence length="515" mass="55106">MPATRRATLAAAAPLIALAALAPAASAAEDGEITVAACPPGTMEPAELDEDCGGEALGAMFTGLVEYLPGGPATRYAVASSITTRDNKVFTVRLKKGWRFHDGTEVKARNFVRAWSHGARASANGSYYFDHIAGFGKPTRTGVLSGLKVVDDHTFTITLNEPFGGFVPMLGRLAFAPLPDSFFASPAEYHKAPVGNGPYRFVSRTDQDVTVERYDDYSGTALPAATRIVYRTYSDWDAAYKALRDGQVDFAPNLPRTTGLGGRVVNTPSGGIHVLNFPMKQPRISGNADFRRAVSMAIPREAVGEEFGASRVPADSFVPPPTPGARRGTCGEACAYDPAGARAALAKARAAGFTPPRTFTIYYNADARNTRWARLAATAATKALGGQVKVVAKGVPTFADLLSRATRGRLAGAYRWAWLLDTPHMSDVLATYRTGNSSNFTGYSDKGFDALLAAADRTPSPARAATLYRRAEKILARDLPAIPLFFYRNVAGHSDRLSNVHTTLFGSLDVRSVEL</sequence>
<dbReference type="Gene3D" id="3.40.190.10">
    <property type="entry name" value="Periplasmic binding protein-like II"/>
    <property type="match status" value="1"/>
</dbReference>
<dbReference type="Proteomes" id="UP000253094">
    <property type="component" value="Unassembled WGS sequence"/>
</dbReference>
<dbReference type="PANTHER" id="PTHR30290:SF83">
    <property type="entry name" value="ABC TRANSPORTER SUBSTRATE-BINDING PROTEIN"/>
    <property type="match status" value="1"/>
</dbReference>
<dbReference type="EMBL" id="QOIL01000027">
    <property type="protein sequence ID" value="RCG22795.1"/>
    <property type="molecule type" value="Genomic_DNA"/>
</dbReference>
<evidence type="ECO:0000256" key="1">
    <source>
        <dbReference type="SAM" id="SignalP"/>
    </source>
</evidence>
<dbReference type="InterPro" id="IPR006311">
    <property type="entry name" value="TAT_signal"/>
</dbReference>
<dbReference type="InterPro" id="IPR030678">
    <property type="entry name" value="Peptide/Ni-bd"/>
</dbReference>
<evidence type="ECO:0000313" key="3">
    <source>
        <dbReference type="EMBL" id="RCG22795.1"/>
    </source>
</evidence>